<gene>
    <name evidence="1" type="ORF">AN216_15885</name>
</gene>
<keyword evidence="2" id="KW-1185">Reference proteome</keyword>
<sequence>MLWSCILTRDRKSLAGFSITQHPQLIDEFSREKRKGADVGEWTKLLECGESETLVQMEYPDEGLDEDEYALAGKLLKDERKMFEEFISAARQDLGCSSG</sequence>
<comment type="caution">
    <text evidence="1">The sequence shown here is derived from an EMBL/GenBank/DDBJ whole genome shotgun (WGS) entry which is preliminary data.</text>
</comment>
<organism evidence="1 2">
    <name type="scientific">Streptomyces oceani</name>
    <dbReference type="NCBI Taxonomy" id="1075402"/>
    <lineage>
        <taxon>Bacteria</taxon>
        <taxon>Bacillati</taxon>
        <taxon>Actinomycetota</taxon>
        <taxon>Actinomycetes</taxon>
        <taxon>Kitasatosporales</taxon>
        <taxon>Streptomycetaceae</taxon>
        <taxon>Streptomyces</taxon>
    </lineage>
</organism>
<dbReference type="EMBL" id="LJGU01000127">
    <property type="protein sequence ID" value="OEV02875.1"/>
    <property type="molecule type" value="Genomic_DNA"/>
</dbReference>
<protein>
    <submittedName>
        <fullName evidence="1">Uncharacterized protein</fullName>
    </submittedName>
</protein>
<proteinExistence type="predicted"/>
<dbReference type="AlphaFoldDB" id="A0A1E7KG50"/>
<accession>A0A1E7KG50</accession>
<evidence type="ECO:0000313" key="1">
    <source>
        <dbReference type="EMBL" id="OEV02875.1"/>
    </source>
</evidence>
<name>A0A1E7KG50_9ACTN</name>
<dbReference type="Proteomes" id="UP000176101">
    <property type="component" value="Unassembled WGS sequence"/>
</dbReference>
<evidence type="ECO:0000313" key="2">
    <source>
        <dbReference type="Proteomes" id="UP000176101"/>
    </source>
</evidence>
<reference evidence="1 2" key="1">
    <citation type="journal article" date="2016" name="Front. Microbiol.">
        <title>Comparative Genomics Analysis of Streptomyces Species Reveals Their Adaptation to the Marine Environment and Their Diversity at the Genomic Level.</title>
        <authorList>
            <person name="Tian X."/>
            <person name="Zhang Z."/>
            <person name="Yang T."/>
            <person name="Chen M."/>
            <person name="Li J."/>
            <person name="Chen F."/>
            <person name="Yang J."/>
            <person name="Li W."/>
            <person name="Zhang B."/>
            <person name="Zhang Z."/>
            <person name="Wu J."/>
            <person name="Zhang C."/>
            <person name="Long L."/>
            <person name="Xiao J."/>
        </authorList>
    </citation>
    <scope>NUCLEOTIDE SEQUENCE [LARGE SCALE GENOMIC DNA]</scope>
    <source>
        <strain evidence="1 2">SCSIO 02100</strain>
    </source>
</reference>